<dbReference type="AlphaFoldDB" id="A0A916SAB4"/>
<accession>A0A916SAB4</accession>
<dbReference type="SUPFAM" id="SSF159894">
    <property type="entry name" value="YgaC/TfoX-N like"/>
    <property type="match status" value="1"/>
</dbReference>
<proteinExistence type="predicted"/>
<sequence>MVDMSNEASFLRLQEQLAGSGVEMATVFGDQALTVQGKIVAVRLDDGVAFRLGRGTEEEVMALNIPGSGLFDPSRRGHAFRGWVQIPDTAVDTWLGFAQDAIAFVVRTVLPKGAAKD</sequence>
<evidence type="ECO:0008006" key="3">
    <source>
        <dbReference type="Google" id="ProtNLM"/>
    </source>
</evidence>
<evidence type="ECO:0000313" key="1">
    <source>
        <dbReference type="EMBL" id="GGA90920.1"/>
    </source>
</evidence>
<reference evidence="1" key="2">
    <citation type="submission" date="2020-09" db="EMBL/GenBank/DDBJ databases">
        <authorList>
            <person name="Sun Q."/>
            <person name="Zhou Y."/>
        </authorList>
    </citation>
    <scope>NUCLEOTIDE SEQUENCE</scope>
    <source>
        <strain evidence="1">CGMCC 1.12813</strain>
    </source>
</reference>
<protein>
    <recommendedName>
        <fullName evidence="3">TfoX N-terminal domain-containing protein</fullName>
    </recommendedName>
</protein>
<dbReference type="EMBL" id="BMGB01000001">
    <property type="protein sequence ID" value="GGA90920.1"/>
    <property type="molecule type" value="Genomic_DNA"/>
</dbReference>
<organism evidence="1 2">
    <name type="scientific">Conyzicola nivalis</name>
    <dbReference type="NCBI Taxonomy" id="1477021"/>
    <lineage>
        <taxon>Bacteria</taxon>
        <taxon>Bacillati</taxon>
        <taxon>Actinomycetota</taxon>
        <taxon>Actinomycetes</taxon>
        <taxon>Micrococcales</taxon>
        <taxon>Microbacteriaceae</taxon>
        <taxon>Conyzicola</taxon>
    </lineage>
</organism>
<comment type="caution">
    <text evidence="1">The sequence shown here is derived from an EMBL/GenBank/DDBJ whole genome shotgun (WGS) entry which is preliminary data.</text>
</comment>
<name>A0A916SAB4_9MICO</name>
<reference evidence="1" key="1">
    <citation type="journal article" date="2014" name="Int. J. Syst. Evol. Microbiol.">
        <title>Complete genome sequence of Corynebacterium casei LMG S-19264T (=DSM 44701T), isolated from a smear-ripened cheese.</title>
        <authorList>
            <consortium name="US DOE Joint Genome Institute (JGI-PGF)"/>
            <person name="Walter F."/>
            <person name="Albersmeier A."/>
            <person name="Kalinowski J."/>
            <person name="Ruckert C."/>
        </authorList>
    </citation>
    <scope>NUCLEOTIDE SEQUENCE</scope>
    <source>
        <strain evidence="1">CGMCC 1.12813</strain>
    </source>
</reference>
<dbReference type="Proteomes" id="UP000606922">
    <property type="component" value="Unassembled WGS sequence"/>
</dbReference>
<gene>
    <name evidence="1" type="ORF">GCM10010979_01980</name>
</gene>
<evidence type="ECO:0000313" key="2">
    <source>
        <dbReference type="Proteomes" id="UP000606922"/>
    </source>
</evidence>
<keyword evidence="2" id="KW-1185">Reference proteome</keyword>